<dbReference type="InterPro" id="IPR003439">
    <property type="entry name" value="ABC_transporter-like_ATP-bd"/>
</dbReference>
<evidence type="ECO:0000313" key="13">
    <source>
        <dbReference type="Proteomes" id="UP000823982"/>
    </source>
</evidence>
<feature type="transmembrane region" description="Helical" evidence="9">
    <location>
        <begin position="36"/>
        <end position="61"/>
    </location>
</feature>
<name>A0A9D1EME4_9FIRM</name>
<organism evidence="12 13">
    <name type="scientific">Candidatus Faeciplasma gallinarum</name>
    <dbReference type="NCBI Taxonomy" id="2840799"/>
    <lineage>
        <taxon>Bacteria</taxon>
        <taxon>Bacillati</taxon>
        <taxon>Bacillota</taxon>
        <taxon>Clostridia</taxon>
        <taxon>Eubacteriales</taxon>
        <taxon>Oscillospiraceae</taxon>
        <taxon>Oscillospiraceae incertae sedis</taxon>
        <taxon>Candidatus Faeciplasma</taxon>
    </lineage>
</organism>
<feature type="transmembrane region" description="Helical" evidence="9">
    <location>
        <begin position="180"/>
        <end position="199"/>
    </location>
</feature>
<evidence type="ECO:0000256" key="7">
    <source>
        <dbReference type="ARBA" id="ARBA00022989"/>
    </source>
</evidence>
<dbReference type="InterPro" id="IPR039421">
    <property type="entry name" value="Type_1_exporter"/>
</dbReference>
<evidence type="ECO:0000256" key="2">
    <source>
        <dbReference type="ARBA" id="ARBA00022448"/>
    </source>
</evidence>
<reference evidence="12" key="2">
    <citation type="journal article" date="2021" name="PeerJ">
        <title>Extensive microbial diversity within the chicken gut microbiome revealed by metagenomics and culture.</title>
        <authorList>
            <person name="Gilroy R."/>
            <person name="Ravi A."/>
            <person name="Getino M."/>
            <person name="Pursley I."/>
            <person name="Horton D.L."/>
            <person name="Alikhan N.F."/>
            <person name="Baker D."/>
            <person name="Gharbi K."/>
            <person name="Hall N."/>
            <person name="Watson M."/>
            <person name="Adriaenssens E.M."/>
            <person name="Foster-Nyarko E."/>
            <person name="Jarju S."/>
            <person name="Secka A."/>
            <person name="Antonio M."/>
            <person name="Oren A."/>
            <person name="Chaudhuri R.R."/>
            <person name="La Ragione R."/>
            <person name="Hildebrand F."/>
            <person name="Pallen M.J."/>
        </authorList>
    </citation>
    <scope>NUCLEOTIDE SEQUENCE</scope>
    <source>
        <strain evidence="12">CHK157-1446</strain>
    </source>
</reference>
<sequence length="605" mass="67193">MQGPNAQRGQRGEKLDRKRTKSVILRLSKYILKHKFLFLIAIVLTLASNQLGLLGPLYSGYAIDAMTGPSGVDFQAVTQNVIVMLVCYILSGVLSYALAVLMVFISQKIVYSMRKELFEKLTTLPVSYFDTHPAGDIISRISYDIDTVNASLSNDLVQIMTSIYTVVGSLIFMWQISKPLIAVFAITVPISIVFTRYRSKKVRPLFHMRSAKLGELNGYAEEMLSGGRTICAYGREEEISSRFNKRNSETMDAYYNAEYYGATLGPSVNFINNLSLSLVMILGGVLYMFSIGGTVSQASVFFITLGGISQFVQYSRKFAGPINEFANIMNEFQSAFSAAERVFRIIDENPEPADAQNAKELENVKGEVELKHVNFSYDPEKPILKDVNVHAEPGKTIAIVGPTGAGKTTIINLLMRFYDADSGEIDVDGTDVEDIKRSSLRKAYTMVLQDTWLFGGTIFDNIAYGKEDATLDDVKRAAADAMLEGYIEQLPNGYDTMLSDNGVNISKGQRQLITIARAMLMDSHMLILDEATSNVDSRTEIKIQQAMARLMKGKTSFVIAHRLSTIQNADTILVIQNGEITEQGNHEELMKKGGFYATLYNSQFV</sequence>
<evidence type="ECO:0000256" key="1">
    <source>
        <dbReference type="ARBA" id="ARBA00004651"/>
    </source>
</evidence>
<dbReference type="CDD" id="cd03254">
    <property type="entry name" value="ABCC_Glucan_exporter_like"/>
    <property type="match status" value="1"/>
</dbReference>
<comment type="subcellular location">
    <subcellularLocation>
        <location evidence="1">Cell membrane</location>
        <topology evidence="1">Multi-pass membrane protein</topology>
    </subcellularLocation>
</comment>
<evidence type="ECO:0000256" key="8">
    <source>
        <dbReference type="ARBA" id="ARBA00023136"/>
    </source>
</evidence>
<evidence type="ECO:0000313" key="12">
    <source>
        <dbReference type="EMBL" id="HIS23876.1"/>
    </source>
</evidence>
<keyword evidence="5" id="KW-0547">Nucleotide-binding</keyword>
<dbReference type="InterPro" id="IPR036640">
    <property type="entry name" value="ABC1_TM_sf"/>
</dbReference>
<dbReference type="InterPro" id="IPR027417">
    <property type="entry name" value="P-loop_NTPase"/>
</dbReference>
<gene>
    <name evidence="12" type="ORF">IAD01_00495</name>
</gene>
<dbReference type="FunFam" id="1.20.1560.10:FF:000011">
    <property type="entry name" value="Multidrug ABC transporter ATP-binding protein"/>
    <property type="match status" value="1"/>
</dbReference>
<evidence type="ECO:0000259" key="10">
    <source>
        <dbReference type="PROSITE" id="PS50893"/>
    </source>
</evidence>
<dbReference type="Gene3D" id="1.20.1560.10">
    <property type="entry name" value="ABC transporter type 1, transmembrane domain"/>
    <property type="match status" value="1"/>
</dbReference>
<evidence type="ECO:0000256" key="4">
    <source>
        <dbReference type="ARBA" id="ARBA00022692"/>
    </source>
</evidence>
<dbReference type="PROSITE" id="PS00211">
    <property type="entry name" value="ABC_TRANSPORTER_1"/>
    <property type="match status" value="1"/>
</dbReference>
<dbReference type="GO" id="GO:0016887">
    <property type="term" value="F:ATP hydrolysis activity"/>
    <property type="evidence" value="ECO:0007669"/>
    <property type="project" value="InterPro"/>
</dbReference>
<evidence type="ECO:0000256" key="6">
    <source>
        <dbReference type="ARBA" id="ARBA00022840"/>
    </source>
</evidence>
<accession>A0A9D1EME4</accession>
<reference evidence="12" key="1">
    <citation type="submission" date="2020-10" db="EMBL/GenBank/DDBJ databases">
        <authorList>
            <person name="Gilroy R."/>
        </authorList>
    </citation>
    <scope>NUCLEOTIDE SEQUENCE</scope>
    <source>
        <strain evidence="12">CHK157-1446</strain>
    </source>
</reference>
<dbReference type="GO" id="GO:0015421">
    <property type="term" value="F:ABC-type oligopeptide transporter activity"/>
    <property type="evidence" value="ECO:0007669"/>
    <property type="project" value="TreeGrafter"/>
</dbReference>
<proteinExistence type="predicted"/>
<dbReference type="InterPro" id="IPR017871">
    <property type="entry name" value="ABC_transporter-like_CS"/>
</dbReference>
<dbReference type="CDD" id="cd18547">
    <property type="entry name" value="ABC_6TM_Tm288_like"/>
    <property type="match status" value="1"/>
</dbReference>
<dbReference type="EMBL" id="DVIR01000005">
    <property type="protein sequence ID" value="HIS23876.1"/>
    <property type="molecule type" value="Genomic_DNA"/>
</dbReference>
<keyword evidence="6 12" id="KW-0067">ATP-binding</keyword>
<dbReference type="InterPro" id="IPR003593">
    <property type="entry name" value="AAA+_ATPase"/>
</dbReference>
<dbReference type="PANTHER" id="PTHR43394">
    <property type="entry name" value="ATP-DEPENDENT PERMEASE MDL1, MITOCHONDRIAL"/>
    <property type="match status" value="1"/>
</dbReference>
<dbReference type="Pfam" id="PF00664">
    <property type="entry name" value="ABC_membrane"/>
    <property type="match status" value="1"/>
</dbReference>
<keyword evidence="8 9" id="KW-0472">Membrane</keyword>
<feature type="transmembrane region" description="Helical" evidence="9">
    <location>
        <begin position="81"/>
        <end position="105"/>
    </location>
</feature>
<dbReference type="Gene3D" id="3.40.50.300">
    <property type="entry name" value="P-loop containing nucleotide triphosphate hydrolases"/>
    <property type="match status" value="1"/>
</dbReference>
<evidence type="ECO:0000259" key="11">
    <source>
        <dbReference type="PROSITE" id="PS50929"/>
    </source>
</evidence>
<dbReference type="PROSITE" id="PS50893">
    <property type="entry name" value="ABC_TRANSPORTER_2"/>
    <property type="match status" value="1"/>
</dbReference>
<dbReference type="SUPFAM" id="SSF52540">
    <property type="entry name" value="P-loop containing nucleoside triphosphate hydrolases"/>
    <property type="match status" value="1"/>
</dbReference>
<feature type="transmembrane region" description="Helical" evidence="9">
    <location>
        <begin position="156"/>
        <end position="174"/>
    </location>
</feature>
<keyword evidence="3" id="KW-1003">Cell membrane</keyword>
<dbReference type="PANTHER" id="PTHR43394:SF1">
    <property type="entry name" value="ATP-BINDING CASSETTE SUB-FAMILY B MEMBER 10, MITOCHONDRIAL"/>
    <property type="match status" value="1"/>
</dbReference>
<dbReference type="SMART" id="SM00382">
    <property type="entry name" value="AAA"/>
    <property type="match status" value="1"/>
</dbReference>
<evidence type="ECO:0000256" key="5">
    <source>
        <dbReference type="ARBA" id="ARBA00022741"/>
    </source>
</evidence>
<dbReference type="GO" id="GO:0005886">
    <property type="term" value="C:plasma membrane"/>
    <property type="evidence" value="ECO:0007669"/>
    <property type="project" value="UniProtKB-SubCell"/>
</dbReference>
<evidence type="ECO:0000256" key="9">
    <source>
        <dbReference type="SAM" id="Phobius"/>
    </source>
</evidence>
<feature type="transmembrane region" description="Helical" evidence="9">
    <location>
        <begin position="270"/>
        <end position="289"/>
    </location>
</feature>
<dbReference type="SUPFAM" id="SSF90123">
    <property type="entry name" value="ABC transporter transmembrane region"/>
    <property type="match status" value="1"/>
</dbReference>
<evidence type="ECO:0000256" key="3">
    <source>
        <dbReference type="ARBA" id="ARBA00022475"/>
    </source>
</evidence>
<dbReference type="Proteomes" id="UP000823982">
    <property type="component" value="Unassembled WGS sequence"/>
</dbReference>
<feature type="domain" description="ABC transmembrane type-1" evidence="11">
    <location>
        <begin position="39"/>
        <end position="334"/>
    </location>
</feature>
<dbReference type="Pfam" id="PF00005">
    <property type="entry name" value="ABC_tran"/>
    <property type="match status" value="1"/>
</dbReference>
<protein>
    <submittedName>
        <fullName evidence="12">ABC transporter ATP-binding protein</fullName>
    </submittedName>
</protein>
<dbReference type="FunFam" id="3.40.50.300:FF:000287">
    <property type="entry name" value="Multidrug ABC transporter ATP-binding protein"/>
    <property type="match status" value="1"/>
</dbReference>
<feature type="domain" description="ABC transporter" evidence="10">
    <location>
        <begin position="368"/>
        <end position="602"/>
    </location>
</feature>
<dbReference type="PROSITE" id="PS50929">
    <property type="entry name" value="ABC_TM1F"/>
    <property type="match status" value="1"/>
</dbReference>
<keyword evidence="2" id="KW-0813">Transport</keyword>
<keyword evidence="4 9" id="KW-0812">Transmembrane</keyword>
<comment type="caution">
    <text evidence="12">The sequence shown here is derived from an EMBL/GenBank/DDBJ whole genome shotgun (WGS) entry which is preliminary data.</text>
</comment>
<keyword evidence="7 9" id="KW-1133">Transmembrane helix</keyword>
<dbReference type="InterPro" id="IPR011527">
    <property type="entry name" value="ABC1_TM_dom"/>
</dbReference>
<dbReference type="GO" id="GO:0005524">
    <property type="term" value="F:ATP binding"/>
    <property type="evidence" value="ECO:0007669"/>
    <property type="project" value="UniProtKB-KW"/>
</dbReference>
<dbReference type="AlphaFoldDB" id="A0A9D1EME4"/>